<comment type="caution">
    <text evidence="2">The sequence shown here is derived from an EMBL/GenBank/DDBJ whole genome shotgun (WGS) entry which is preliminary data.</text>
</comment>
<evidence type="ECO:0000313" key="2">
    <source>
        <dbReference type="EMBL" id="KAF6814888.1"/>
    </source>
</evidence>
<sequence length="395" mass="44579">MPLLPAGPRTSAPDIYEDALEWSSLLLPADVSSTTSFESKANVDINDGIRSRVPRRSSNPRTSSDIEAPKKTLPLLGELYTSDELYLARLSQLCLPDWTFRQQFLQSSQGILAVRADLKVLAGRQHRRIHATLLAQRAGRGTIDSPASEASGWMHCSNRIRPERPEFSIKIQKPSSEAWNRALRRVQQGFFVGGPFETILDGEKKTRKMLFKVDLSEDSLLDPASLFVPHKPVLCAVSIIVYDIEARERPGSVHDGDEERHGLREGAGAMFDALAKRVNPIMEFKKHFRGLADVIFRHMLLTDYGMEKPPIHFQFGYREDAKNEWPHLWCVSNELCAVVSGFAECLLAVYLAIPKVLVLPSSRILDLHLFVHREYPVEVQLLMQPVMLQQHVVVL</sequence>
<gene>
    <name evidence="2" type="ORF">CPLU01_14279</name>
</gene>
<proteinExistence type="predicted"/>
<accession>A0A8H6JL97</accession>
<feature type="region of interest" description="Disordered" evidence="1">
    <location>
        <begin position="48"/>
        <end position="68"/>
    </location>
</feature>
<reference evidence="2" key="1">
    <citation type="journal article" date="2020" name="Phytopathology">
        <title>Genome Sequence Resources of Colletotrichum truncatum, C. plurivorum, C. musicola, and C. sojae: Four Species Pathogenic to Soybean (Glycine max).</title>
        <authorList>
            <person name="Rogerio F."/>
            <person name="Boufleur T.R."/>
            <person name="Ciampi-Guillardi M."/>
            <person name="Sukno S.A."/>
            <person name="Thon M.R."/>
            <person name="Massola Junior N.S."/>
            <person name="Baroncelli R."/>
        </authorList>
    </citation>
    <scope>NUCLEOTIDE SEQUENCE</scope>
    <source>
        <strain evidence="2">LFN00145</strain>
    </source>
</reference>
<evidence type="ECO:0000313" key="3">
    <source>
        <dbReference type="Proteomes" id="UP000654918"/>
    </source>
</evidence>
<organism evidence="2 3">
    <name type="scientific">Colletotrichum plurivorum</name>
    <dbReference type="NCBI Taxonomy" id="2175906"/>
    <lineage>
        <taxon>Eukaryota</taxon>
        <taxon>Fungi</taxon>
        <taxon>Dikarya</taxon>
        <taxon>Ascomycota</taxon>
        <taxon>Pezizomycotina</taxon>
        <taxon>Sordariomycetes</taxon>
        <taxon>Hypocreomycetidae</taxon>
        <taxon>Glomerellales</taxon>
        <taxon>Glomerellaceae</taxon>
        <taxon>Colletotrichum</taxon>
        <taxon>Colletotrichum orchidearum species complex</taxon>
    </lineage>
</organism>
<dbReference type="EMBL" id="WIGO01000370">
    <property type="protein sequence ID" value="KAF6814888.1"/>
    <property type="molecule type" value="Genomic_DNA"/>
</dbReference>
<protein>
    <submittedName>
        <fullName evidence="2">Uncharacterized protein</fullName>
    </submittedName>
</protein>
<dbReference type="AlphaFoldDB" id="A0A8H6JL97"/>
<keyword evidence="3" id="KW-1185">Reference proteome</keyword>
<dbReference type="Proteomes" id="UP000654918">
    <property type="component" value="Unassembled WGS sequence"/>
</dbReference>
<name>A0A8H6JL97_9PEZI</name>
<evidence type="ECO:0000256" key="1">
    <source>
        <dbReference type="SAM" id="MobiDB-lite"/>
    </source>
</evidence>